<keyword evidence="2" id="KW-1185">Reference proteome</keyword>
<dbReference type="AlphaFoldDB" id="A0A4Y2M6B4"/>
<accession>A0A4Y2M6B4</accession>
<dbReference type="Proteomes" id="UP000499080">
    <property type="component" value="Unassembled WGS sequence"/>
</dbReference>
<protein>
    <submittedName>
        <fullName evidence="1">Uncharacterized protein</fullName>
    </submittedName>
</protein>
<name>A0A4Y2M6B4_ARAVE</name>
<sequence length="107" mass="12445">MPTNRLLSCRMSISCVRTSKVCDTLAGRMDCLRPPIAQYALARRFVYLPSAKPHLQLPEYNEYFRCDLTHVNATNRYDDQARNLNGHFQISSKMLCSLFCQKRDQIQ</sequence>
<evidence type="ECO:0000313" key="2">
    <source>
        <dbReference type="Proteomes" id="UP000499080"/>
    </source>
</evidence>
<comment type="caution">
    <text evidence="1">The sequence shown here is derived from an EMBL/GenBank/DDBJ whole genome shotgun (WGS) entry which is preliminary data.</text>
</comment>
<proteinExistence type="predicted"/>
<gene>
    <name evidence="1" type="ORF">AVEN_175744_1</name>
</gene>
<organism evidence="1 2">
    <name type="scientific">Araneus ventricosus</name>
    <name type="common">Orbweaver spider</name>
    <name type="synonym">Epeira ventricosa</name>
    <dbReference type="NCBI Taxonomy" id="182803"/>
    <lineage>
        <taxon>Eukaryota</taxon>
        <taxon>Metazoa</taxon>
        <taxon>Ecdysozoa</taxon>
        <taxon>Arthropoda</taxon>
        <taxon>Chelicerata</taxon>
        <taxon>Arachnida</taxon>
        <taxon>Araneae</taxon>
        <taxon>Araneomorphae</taxon>
        <taxon>Entelegynae</taxon>
        <taxon>Araneoidea</taxon>
        <taxon>Araneidae</taxon>
        <taxon>Araneus</taxon>
    </lineage>
</organism>
<dbReference type="EMBL" id="BGPR01006806">
    <property type="protein sequence ID" value="GBN22003.1"/>
    <property type="molecule type" value="Genomic_DNA"/>
</dbReference>
<evidence type="ECO:0000313" key="1">
    <source>
        <dbReference type="EMBL" id="GBN22003.1"/>
    </source>
</evidence>
<reference evidence="1 2" key="1">
    <citation type="journal article" date="2019" name="Sci. Rep.">
        <title>Orb-weaving spider Araneus ventricosus genome elucidates the spidroin gene catalogue.</title>
        <authorList>
            <person name="Kono N."/>
            <person name="Nakamura H."/>
            <person name="Ohtoshi R."/>
            <person name="Moran D.A.P."/>
            <person name="Shinohara A."/>
            <person name="Yoshida Y."/>
            <person name="Fujiwara M."/>
            <person name="Mori M."/>
            <person name="Tomita M."/>
            <person name="Arakawa K."/>
        </authorList>
    </citation>
    <scope>NUCLEOTIDE SEQUENCE [LARGE SCALE GENOMIC DNA]</scope>
</reference>